<keyword evidence="3" id="KW-1185">Reference proteome</keyword>
<proteinExistence type="predicted"/>
<feature type="region of interest" description="Disordered" evidence="1">
    <location>
        <begin position="286"/>
        <end position="349"/>
    </location>
</feature>
<comment type="caution">
    <text evidence="2">The sequence shown here is derived from an EMBL/GenBank/DDBJ whole genome shotgun (WGS) entry which is preliminary data.</text>
</comment>
<organism evidence="2 3">
    <name type="scientific">Lasiodiplodia hormozganensis</name>
    <dbReference type="NCBI Taxonomy" id="869390"/>
    <lineage>
        <taxon>Eukaryota</taxon>
        <taxon>Fungi</taxon>
        <taxon>Dikarya</taxon>
        <taxon>Ascomycota</taxon>
        <taxon>Pezizomycotina</taxon>
        <taxon>Dothideomycetes</taxon>
        <taxon>Dothideomycetes incertae sedis</taxon>
        <taxon>Botryosphaeriales</taxon>
        <taxon>Botryosphaeriaceae</taxon>
        <taxon>Lasiodiplodia</taxon>
    </lineage>
</organism>
<protein>
    <submittedName>
        <fullName evidence="2">Uncharacterized protein</fullName>
    </submittedName>
</protein>
<feature type="compositionally biased region" description="Acidic residues" evidence="1">
    <location>
        <begin position="340"/>
        <end position="349"/>
    </location>
</feature>
<evidence type="ECO:0000313" key="3">
    <source>
        <dbReference type="Proteomes" id="UP001175001"/>
    </source>
</evidence>
<dbReference type="Proteomes" id="UP001175001">
    <property type="component" value="Unassembled WGS sequence"/>
</dbReference>
<evidence type="ECO:0000313" key="2">
    <source>
        <dbReference type="EMBL" id="KAK0640443.1"/>
    </source>
</evidence>
<feature type="region of interest" description="Disordered" evidence="1">
    <location>
        <begin position="43"/>
        <end position="115"/>
    </location>
</feature>
<feature type="compositionally biased region" description="Basic and acidic residues" evidence="1">
    <location>
        <begin position="286"/>
        <end position="300"/>
    </location>
</feature>
<dbReference type="AlphaFoldDB" id="A0AA39XUF3"/>
<dbReference type="EMBL" id="JAUJDW010000081">
    <property type="protein sequence ID" value="KAK0640443.1"/>
    <property type="molecule type" value="Genomic_DNA"/>
</dbReference>
<feature type="compositionally biased region" description="Low complexity" evidence="1">
    <location>
        <begin position="46"/>
        <end position="68"/>
    </location>
</feature>
<accession>A0AA39XUF3</accession>
<name>A0AA39XUF3_9PEZI</name>
<reference evidence="2" key="1">
    <citation type="submission" date="2023-06" db="EMBL/GenBank/DDBJ databases">
        <title>Multi-omics analyses reveal the molecular pathogenesis toolkit of Lasiodiplodia hormozganensis, a cross-kingdom pathogen.</title>
        <authorList>
            <person name="Felix C."/>
            <person name="Meneses R."/>
            <person name="Goncalves M.F.M."/>
            <person name="Tilleman L."/>
            <person name="Duarte A.S."/>
            <person name="Jorrin-Novo J.V."/>
            <person name="Van De Peer Y."/>
            <person name="Deforce D."/>
            <person name="Van Nieuwerburgh F."/>
            <person name="Esteves A.C."/>
            <person name="Alves A."/>
        </authorList>
    </citation>
    <scope>NUCLEOTIDE SEQUENCE</scope>
    <source>
        <strain evidence="2">CBS 339.90</strain>
    </source>
</reference>
<sequence>MSTTPEPDSPTSYMAHEREKFIMDSLLDELSPDSGKLAIRRSLFGTRSLTTPRSPSPSMTSAPTTRRSLFGKRLRTTPPSPGPSMTTVPASSAEHSTRTERTTMADNPSASKPTAPGTIIQSFLTAHEARQHLNGAVPYWIPPSDPPDQGGRPTTPSGEYAYVRAAVHSISVGLQDAAVAYTPGTNGEFANTVLDETRLRVEARAWLLFDALKRLYDGGCMLRPSADCSDDFDGGDRVLGFRERWVAVCKMLQRFGSAAGMVASGSTEEILEAYVAAPLAMRRKMEQDERLANEGSEWKKPKLPPTLKRPPPIERSSSDEQEAREEKKRKLNLEPLASDDLAENSEDEEMKAREAFFDLLLKNYV</sequence>
<gene>
    <name evidence="2" type="ORF">DIS24_g9341</name>
</gene>
<evidence type="ECO:0000256" key="1">
    <source>
        <dbReference type="SAM" id="MobiDB-lite"/>
    </source>
</evidence>